<proteinExistence type="inferred from homology"/>
<evidence type="ECO:0000256" key="2">
    <source>
        <dbReference type="ARBA" id="ARBA00007095"/>
    </source>
</evidence>
<name>A0AAV6VKB4_9ARAC</name>
<keyword evidence="3" id="KW-0547">Nucleotide-binding</keyword>
<dbReference type="SMART" id="SM00382">
    <property type="entry name" value="AAA"/>
    <property type="match status" value="1"/>
</dbReference>
<evidence type="ECO:0000256" key="8">
    <source>
        <dbReference type="ARBA" id="ARBA00023204"/>
    </source>
</evidence>
<dbReference type="GO" id="GO:0090656">
    <property type="term" value="P:t-circle formation"/>
    <property type="evidence" value="ECO:0007669"/>
    <property type="project" value="TreeGrafter"/>
</dbReference>
<sequence length="330" mass="36844">MSSAPLPKKPKLSLEVDDLSIHPQLIQKLKEAKLFTFKAVLHLSEAELQKNVKVSVNEANQIQKAVSQVLLLSQVLSAHCISNEERPYTKHKFSLDLLSSAGDNVDGIYTGTITEICGESGCGKTQVCLHLSIHAQKQLSMGGLDTKVIYIHSEGEFPIKRFMQMADSFKEDNPCFQELNLADNLILKKVFNFQQLMHVLQKGIPEFLNKLNHPKVIIIDSVAAVLRCEYETLSSRTLMIQKLALEVWKLANLYGMAVICVNQVSGSNKSTFDVPSLGLLWSNILTTRIRISRKPSEQSRTLRTLDVVYSSYLPNISTQFTISEAGVKVV</sequence>
<keyword evidence="4" id="KW-0227">DNA damage</keyword>
<evidence type="ECO:0000256" key="9">
    <source>
        <dbReference type="ARBA" id="ARBA00023242"/>
    </source>
</evidence>
<dbReference type="Proteomes" id="UP000827092">
    <property type="component" value="Unassembled WGS sequence"/>
</dbReference>
<evidence type="ECO:0000256" key="4">
    <source>
        <dbReference type="ARBA" id="ARBA00022763"/>
    </source>
</evidence>
<dbReference type="InterPro" id="IPR013632">
    <property type="entry name" value="Rad51_C"/>
</dbReference>
<evidence type="ECO:0000256" key="1">
    <source>
        <dbReference type="ARBA" id="ARBA00004123"/>
    </source>
</evidence>
<comment type="subcellular location">
    <subcellularLocation>
        <location evidence="1">Nucleus</location>
    </subcellularLocation>
</comment>
<dbReference type="InterPro" id="IPR020588">
    <property type="entry name" value="RecA_ATP-bd"/>
</dbReference>
<dbReference type="GO" id="GO:0140664">
    <property type="term" value="F:ATP-dependent DNA damage sensor activity"/>
    <property type="evidence" value="ECO:0007669"/>
    <property type="project" value="InterPro"/>
</dbReference>
<keyword evidence="6" id="KW-0238">DNA-binding</keyword>
<protein>
    <recommendedName>
        <fullName evidence="10">RecA family profile 1 domain-containing protein</fullName>
    </recommendedName>
</protein>
<evidence type="ECO:0000256" key="5">
    <source>
        <dbReference type="ARBA" id="ARBA00022840"/>
    </source>
</evidence>
<dbReference type="InterPro" id="IPR027417">
    <property type="entry name" value="P-loop_NTPase"/>
</dbReference>
<dbReference type="SUPFAM" id="SSF52540">
    <property type="entry name" value="P-loop containing nucleoside triphosphate hydrolases"/>
    <property type="match status" value="1"/>
</dbReference>
<dbReference type="GO" id="GO:0005657">
    <property type="term" value="C:replication fork"/>
    <property type="evidence" value="ECO:0007669"/>
    <property type="project" value="TreeGrafter"/>
</dbReference>
<dbReference type="PANTHER" id="PTHR46487:SF1">
    <property type="entry name" value="DNA REPAIR PROTEIN XRCC3"/>
    <property type="match status" value="1"/>
</dbReference>
<comment type="similarity">
    <text evidence="2">Belongs to the RecA family. RAD51 subfamily.</text>
</comment>
<keyword evidence="12" id="KW-1185">Reference proteome</keyword>
<reference evidence="11 12" key="1">
    <citation type="journal article" date="2022" name="Nat. Ecol. Evol.">
        <title>A masculinizing supergene underlies an exaggerated male reproductive morph in a spider.</title>
        <authorList>
            <person name="Hendrickx F."/>
            <person name="De Corte Z."/>
            <person name="Sonet G."/>
            <person name="Van Belleghem S.M."/>
            <person name="Kostlbacher S."/>
            <person name="Vangestel C."/>
        </authorList>
    </citation>
    <scope>NUCLEOTIDE SEQUENCE [LARGE SCALE GENOMIC DNA]</scope>
    <source>
        <strain evidence="11">W744_W776</strain>
    </source>
</reference>
<dbReference type="InterPro" id="IPR016467">
    <property type="entry name" value="DNA_recomb/repair_RecA-like"/>
</dbReference>
<accession>A0AAV6VKB4</accession>
<evidence type="ECO:0000313" key="11">
    <source>
        <dbReference type="EMBL" id="KAG8196493.1"/>
    </source>
</evidence>
<feature type="domain" description="RecA family profile 1" evidence="10">
    <location>
        <begin position="84"/>
        <end position="264"/>
    </location>
</feature>
<keyword evidence="8" id="KW-0234">DNA repair</keyword>
<dbReference type="GO" id="GO:0071140">
    <property type="term" value="P:resolution of mitotic recombination intermediates"/>
    <property type="evidence" value="ECO:0007669"/>
    <property type="project" value="TreeGrafter"/>
</dbReference>
<dbReference type="AlphaFoldDB" id="A0AAV6VKB4"/>
<dbReference type="Pfam" id="PF26169">
    <property type="entry name" value="HHH_XRCC3_RpoA"/>
    <property type="match status" value="1"/>
</dbReference>
<evidence type="ECO:0000256" key="7">
    <source>
        <dbReference type="ARBA" id="ARBA00023172"/>
    </source>
</evidence>
<evidence type="ECO:0000313" key="12">
    <source>
        <dbReference type="Proteomes" id="UP000827092"/>
    </source>
</evidence>
<dbReference type="InterPro" id="IPR003593">
    <property type="entry name" value="AAA+_ATPase"/>
</dbReference>
<dbReference type="GO" id="GO:0045003">
    <property type="term" value="P:double-strand break repair via synthesis-dependent strand annealing"/>
    <property type="evidence" value="ECO:0007669"/>
    <property type="project" value="TreeGrafter"/>
</dbReference>
<dbReference type="GO" id="GO:0005524">
    <property type="term" value="F:ATP binding"/>
    <property type="evidence" value="ECO:0007669"/>
    <property type="project" value="UniProtKB-KW"/>
</dbReference>
<dbReference type="GO" id="GO:0033065">
    <property type="term" value="C:Rad51C-XRCC3 complex"/>
    <property type="evidence" value="ECO:0007669"/>
    <property type="project" value="TreeGrafter"/>
</dbReference>
<dbReference type="PIRSF" id="PIRSF005856">
    <property type="entry name" value="Rad51"/>
    <property type="match status" value="1"/>
</dbReference>
<evidence type="ECO:0000256" key="6">
    <source>
        <dbReference type="ARBA" id="ARBA00023125"/>
    </source>
</evidence>
<organism evidence="11 12">
    <name type="scientific">Oedothorax gibbosus</name>
    <dbReference type="NCBI Taxonomy" id="931172"/>
    <lineage>
        <taxon>Eukaryota</taxon>
        <taxon>Metazoa</taxon>
        <taxon>Ecdysozoa</taxon>
        <taxon>Arthropoda</taxon>
        <taxon>Chelicerata</taxon>
        <taxon>Arachnida</taxon>
        <taxon>Araneae</taxon>
        <taxon>Araneomorphae</taxon>
        <taxon>Entelegynae</taxon>
        <taxon>Araneoidea</taxon>
        <taxon>Linyphiidae</taxon>
        <taxon>Erigoninae</taxon>
        <taxon>Oedothorax</taxon>
    </lineage>
</organism>
<dbReference type="GO" id="GO:0000722">
    <property type="term" value="P:telomere maintenance via recombination"/>
    <property type="evidence" value="ECO:0007669"/>
    <property type="project" value="TreeGrafter"/>
</dbReference>
<gene>
    <name evidence="11" type="ORF">JTE90_012309</name>
</gene>
<dbReference type="PANTHER" id="PTHR46487">
    <property type="entry name" value="DNA REPAIR PROTEIN XRCC3"/>
    <property type="match status" value="1"/>
</dbReference>
<dbReference type="EMBL" id="JAFNEN010000069">
    <property type="protein sequence ID" value="KAG8196493.1"/>
    <property type="molecule type" value="Genomic_DNA"/>
</dbReference>
<dbReference type="InterPro" id="IPR058766">
    <property type="entry name" value="HHH_XRCC3_RAD51B"/>
</dbReference>
<keyword evidence="9" id="KW-0539">Nucleus</keyword>
<evidence type="ECO:0000256" key="3">
    <source>
        <dbReference type="ARBA" id="ARBA00022741"/>
    </source>
</evidence>
<keyword evidence="5" id="KW-0067">ATP-binding</keyword>
<keyword evidence="7" id="KW-0233">DNA recombination</keyword>
<dbReference type="PROSITE" id="PS50162">
    <property type="entry name" value="RECA_2"/>
    <property type="match status" value="1"/>
</dbReference>
<dbReference type="GO" id="GO:0000400">
    <property type="term" value="F:four-way junction DNA binding"/>
    <property type="evidence" value="ECO:0007669"/>
    <property type="project" value="TreeGrafter"/>
</dbReference>
<evidence type="ECO:0000259" key="10">
    <source>
        <dbReference type="PROSITE" id="PS50162"/>
    </source>
</evidence>
<dbReference type="Pfam" id="PF08423">
    <property type="entry name" value="Rad51"/>
    <property type="match status" value="1"/>
</dbReference>
<dbReference type="Gene3D" id="3.40.50.300">
    <property type="entry name" value="P-loop containing nucleotide triphosphate hydrolases"/>
    <property type="match status" value="1"/>
</dbReference>
<comment type="caution">
    <text evidence="11">The sequence shown here is derived from an EMBL/GenBank/DDBJ whole genome shotgun (WGS) entry which is preliminary data.</text>
</comment>